<dbReference type="STRING" id="1797711.A2870_02530"/>
<dbReference type="EC" id="3.6.1.7" evidence="2 4"/>
<sequence length="88" mass="9772">MTVSIRVFGSVQGVFFRRSAKEEADKLGVTGWVRNKADGSVEVLAVGEGDKLEDFLKWCKKGPPLAKVENVEVDWSHTDADFAKFDIL</sequence>
<comment type="catalytic activity">
    <reaction evidence="3 4 5">
        <text>an acyl phosphate + H2O = a carboxylate + phosphate + H(+)</text>
        <dbReference type="Rhea" id="RHEA:14965"/>
        <dbReference type="ChEBI" id="CHEBI:15377"/>
        <dbReference type="ChEBI" id="CHEBI:15378"/>
        <dbReference type="ChEBI" id="CHEBI:29067"/>
        <dbReference type="ChEBI" id="CHEBI:43474"/>
        <dbReference type="ChEBI" id="CHEBI:59918"/>
        <dbReference type="EC" id="3.6.1.7"/>
    </reaction>
</comment>
<evidence type="ECO:0000256" key="2">
    <source>
        <dbReference type="ARBA" id="ARBA00012150"/>
    </source>
</evidence>
<dbReference type="EMBL" id="MFAZ01000002">
    <property type="protein sequence ID" value="OGD88183.1"/>
    <property type="molecule type" value="Genomic_DNA"/>
</dbReference>
<feature type="domain" description="Acylphosphatase-like" evidence="7">
    <location>
        <begin position="2"/>
        <end position="88"/>
    </location>
</feature>
<organism evidence="8 9">
    <name type="scientific">Candidatus Curtissbacteria bacterium RIFCSPHIGHO2_01_FULL_41_11</name>
    <dbReference type="NCBI Taxonomy" id="1797711"/>
    <lineage>
        <taxon>Bacteria</taxon>
        <taxon>Candidatus Curtissiibacteriota</taxon>
    </lineage>
</organism>
<dbReference type="InterPro" id="IPR001792">
    <property type="entry name" value="Acylphosphatase-like_dom"/>
</dbReference>
<dbReference type="Pfam" id="PF00708">
    <property type="entry name" value="Acylphosphatase"/>
    <property type="match status" value="1"/>
</dbReference>
<accession>A0A1F5G8G2</accession>
<dbReference type="PANTHER" id="PTHR47268:SF4">
    <property type="entry name" value="ACYLPHOSPHATASE"/>
    <property type="match status" value="1"/>
</dbReference>
<feature type="active site" evidence="4">
    <location>
        <position position="17"/>
    </location>
</feature>
<feature type="active site" evidence="4">
    <location>
        <position position="35"/>
    </location>
</feature>
<dbReference type="PRINTS" id="PR00112">
    <property type="entry name" value="ACYLPHPHTASE"/>
</dbReference>
<dbReference type="PROSITE" id="PS51160">
    <property type="entry name" value="ACYLPHOSPHATASE_3"/>
    <property type="match status" value="1"/>
</dbReference>
<dbReference type="Proteomes" id="UP000179102">
    <property type="component" value="Unassembled WGS sequence"/>
</dbReference>
<dbReference type="AlphaFoldDB" id="A0A1F5G8G2"/>
<evidence type="ECO:0000313" key="9">
    <source>
        <dbReference type="Proteomes" id="UP000179102"/>
    </source>
</evidence>
<evidence type="ECO:0000256" key="5">
    <source>
        <dbReference type="RuleBase" id="RU000553"/>
    </source>
</evidence>
<evidence type="ECO:0000256" key="4">
    <source>
        <dbReference type="PROSITE-ProRule" id="PRU00520"/>
    </source>
</evidence>
<dbReference type="InterPro" id="IPR017968">
    <property type="entry name" value="Acylphosphatase_CS"/>
</dbReference>
<evidence type="ECO:0000256" key="6">
    <source>
        <dbReference type="RuleBase" id="RU004168"/>
    </source>
</evidence>
<dbReference type="InterPro" id="IPR036046">
    <property type="entry name" value="Acylphosphatase-like_dom_sf"/>
</dbReference>
<dbReference type="GO" id="GO:0003998">
    <property type="term" value="F:acylphosphatase activity"/>
    <property type="evidence" value="ECO:0007669"/>
    <property type="project" value="UniProtKB-EC"/>
</dbReference>
<dbReference type="PROSITE" id="PS00151">
    <property type="entry name" value="ACYLPHOSPHATASE_2"/>
    <property type="match status" value="1"/>
</dbReference>
<dbReference type="PROSITE" id="PS00150">
    <property type="entry name" value="ACYLPHOSPHATASE_1"/>
    <property type="match status" value="1"/>
</dbReference>
<evidence type="ECO:0000256" key="3">
    <source>
        <dbReference type="ARBA" id="ARBA00047645"/>
    </source>
</evidence>
<dbReference type="SUPFAM" id="SSF54975">
    <property type="entry name" value="Acylphosphatase/BLUF domain-like"/>
    <property type="match status" value="1"/>
</dbReference>
<comment type="similarity">
    <text evidence="1 6">Belongs to the acylphosphatase family.</text>
</comment>
<keyword evidence="4 5" id="KW-0378">Hydrolase</keyword>
<evidence type="ECO:0000256" key="1">
    <source>
        <dbReference type="ARBA" id="ARBA00005614"/>
    </source>
</evidence>
<dbReference type="PANTHER" id="PTHR47268">
    <property type="entry name" value="ACYLPHOSPHATASE"/>
    <property type="match status" value="1"/>
</dbReference>
<evidence type="ECO:0000313" key="8">
    <source>
        <dbReference type="EMBL" id="OGD88183.1"/>
    </source>
</evidence>
<reference evidence="8 9" key="1">
    <citation type="journal article" date="2016" name="Nat. Commun.">
        <title>Thousands of microbial genomes shed light on interconnected biogeochemical processes in an aquifer system.</title>
        <authorList>
            <person name="Anantharaman K."/>
            <person name="Brown C.T."/>
            <person name="Hug L.A."/>
            <person name="Sharon I."/>
            <person name="Castelle C.J."/>
            <person name="Probst A.J."/>
            <person name="Thomas B.C."/>
            <person name="Singh A."/>
            <person name="Wilkins M.J."/>
            <person name="Karaoz U."/>
            <person name="Brodie E.L."/>
            <person name="Williams K.H."/>
            <person name="Hubbard S.S."/>
            <person name="Banfield J.F."/>
        </authorList>
    </citation>
    <scope>NUCLEOTIDE SEQUENCE [LARGE SCALE GENOMIC DNA]</scope>
</reference>
<dbReference type="Gene3D" id="3.30.70.100">
    <property type="match status" value="1"/>
</dbReference>
<protein>
    <recommendedName>
        <fullName evidence="2 4">Acylphosphatase</fullName>
        <ecNumber evidence="2 4">3.6.1.7</ecNumber>
    </recommendedName>
</protein>
<comment type="caution">
    <text evidence="8">The sequence shown here is derived from an EMBL/GenBank/DDBJ whole genome shotgun (WGS) entry which is preliminary data.</text>
</comment>
<proteinExistence type="inferred from homology"/>
<evidence type="ECO:0000259" key="7">
    <source>
        <dbReference type="PROSITE" id="PS51160"/>
    </source>
</evidence>
<gene>
    <name evidence="8" type="ORF">A2870_02530</name>
</gene>
<dbReference type="InterPro" id="IPR020456">
    <property type="entry name" value="Acylphosphatase"/>
</dbReference>
<name>A0A1F5G8G2_9BACT</name>